<evidence type="ECO:0000256" key="3">
    <source>
        <dbReference type="ARBA" id="ARBA00022475"/>
    </source>
</evidence>
<dbReference type="eggNOG" id="COG0395">
    <property type="taxonomic scope" value="Bacteria"/>
</dbReference>
<feature type="transmembrane region" description="Helical" evidence="7">
    <location>
        <begin position="176"/>
        <end position="202"/>
    </location>
</feature>
<dbReference type="OrthoDB" id="9771544at2"/>
<dbReference type="AlphaFoldDB" id="W0RSY8"/>
<dbReference type="Proteomes" id="UP000019151">
    <property type="component" value="Plasmid 2"/>
</dbReference>
<keyword evidence="3" id="KW-1003">Cell membrane</keyword>
<dbReference type="SUPFAM" id="SSF161098">
    <property type="entry name" value="MetI-like"/>
    <property type="match status" value="1"/>
</dbReference>
<evidence type="ECO:0000313" key="10">
    <source>
        <dbReference type="Proteomes" id="UP000019151"/>
    </source>
</evidence>
<keyword evidence="5 7" id="KW-1133">Transmembrane helix</keyword>
<dbReference type="EMBL" id="CP007130">
    <property type="protein sequence ID" value="AHG93796.1"/>
    <property type="molecule type" value="Genomic_DNA"/>
</dbReference>
<dbReference type="FunCoup" id="W0RSY8">
    <property type="interactions" value="82"/>
</dbReference>
<name>W0RSY8_9BACT</name>
<evidence type="ECO:0000313" key="9">
    <source>
        <dbReference type="EMBL" id="AHG93796.1"/>
    </source>
</evidence>
<comment type="similarity">
    <text evidence="7">Belongs to the binding-protein-dependent transport system permease family.</text>
</comment>
<sequence length="271" mass="29681">MRFVRRTLLYAVLAVAAATFVVPFLWMVATTLKPPTEVGSLTLVPAHPTLDNYRTMWARAPFGRALLNSLLVASTITAAVLVLGSMTAYAMARLRFRGRRALDVVTLAVLLVPGQLTLIPLYTLVVQLGWVDSYAALVVPYLFNATAILMLRQFFLQIPQSLVDSARMDGMGELRILFTIFWPLARPVLATVAIFTFMGSWNEVLWPLLVVREQRLMTLPQLLTVFALGGGAGSLAVSLASTMVLVVPVVIAYGFLQRYFIESMAGSGVKG</sequence>
<keyword evidence="9" id="KW-0614">Plasmid</keyword>
<feature type="transmembrane region" description="Helical" evidence="7">
    <location>
        <begin position="101"/>
        <end position="122"/>
    </location>
</feature>
<reference evidence="9 10" key="1">
    <citation type="journal article" date="2014" name="Genome Announc.">
        <title>Genome Sequence and Methylome of Soil Bacterium Gemmatirosa kalamazoonensis KBS708T, a Member of the Rarely Cultivated Gemmatimonadetes Phylum.</title>
        <authorList>
            <person name="Debruyn J.M."/>
            <person name="Radosevich M."/>
            <person name="Wommack K.E."/>
            <person name="Polson S.W."/>
            <person name="Hauser L.J."/>
            <person name="Fawaz M.N."/>
            <person name="Korlach J."/>
            <person name="Tsai Y.C."/>
        </authorList>
    </citation>
    <scope>NUCLEOTIDE SEQUENCE [LARGE SCALE GENOMIC DNA]</scope>
    <source>
        <strain evidence="9 10">KBS708</strain>
        <plasmid evidence="10">Plasmid 2</plasmid>
    </source>
</reference>
<dbReference type="CDD" id="cd06261">
    <property type="entry name" value="TM_PBP2"/>
    <property type="match status" value="1"/>
</dbReference>
<feature type="transmembrane region" description="Helical" evidence="7">
    <location>
        <begin position="7"/>
        <end position="29"/>
    </location>
</feature>
<keyword evidence="4 7" id="KW-0812">Transmembrane</keyword>
<gene>
    <name evidence="9" type="ORF">J421_6261</name>
</gene>
<organism evidence="9 10">
    <name type="scientific">Gemmatirosa kalamazoonensis</name>
    <dbReference type="NCBI Taxonomy" id="861299"/>
    <lineage>
        <taxon>Bacteria</taxon>
        <taxon>Pseudomonadati</taxon>
        <taxon>Gemmatimonadota</taxon>
        <taxon>Gemmatimonadia</taxon>
        <taxon>Gemmatimonadales</taxon>
        <taxon>Gemmatimonadaceae</taxon>
        <taxon>Gemmatirosa</taxon>
    </lineage>
</organism>
<accession>W0RSY8</accession>
<keyword evidence="6 7" id="KW-0472">Membrane</keyword>
<keyword evidence="2 7" id="KW-0813">Transport</keyword>
<comment type="subcellular location">
    <subcellularLocation>
        <location evidence="1 7">Cell membrane</location>
        <topology evidence="1 7">Multi-pass membrane protein</topology>
    </subcellularLocation>
</comment>
<dbReference type="RefSeq" id="WP_025415085.1">
    <property type="nucleotide sequence ID" value="NZ_CP007130.1"/>
</dbReference>
<evidence type="ECO:0000256" key="5">
    <source>
        <dbReference type="ARBA" id="ARBA00022989"/>
    </source>
</evidence>
<evidence type="ECO:0000256" key="2">
    <source>
        <dbReference type="ARBA" id="ARBA00022448"/>
    </source>
</evidence>
<proteinExistence type="inferred from homology"/>
<dbReference type="PANTHER" id="PTHR43744">
    <property type="entry name" value="ABC TRANSPORTER PERMEASE PROTEIN MG189-RELATED-RELATED"/>
    <property type="match status" value="1"/>
</dbReference>
<evidence type="ECO:0000256" key="6">
    <source>
        <dbReference type="ARBA" id="ARBA00023136"/>
    </source>
</evidence>
<feature type="transmembrane region" description="Helical" evidence="7">
    <location>
        <begin position="222"/>
        <end position="255"/>
    </location>
</feature>
<protein>
    <submittedName>
        <fullName evidence="9">ABC-type transporter, integral membrane subunit</fullName>
    </submittedName>
</protein>
<dbReference type="HOGENOM" id="CLU_016047_1_1_0"/>
<dbReference type="InParanoid" id="W0RSY8"/>
<dbReference type="GO" id="GO:0005886">
    <property type="term" value="C:plasma membrane"/>
    <property type="evidence" value="ECO:0007669"/>
    <property type="project" value="UniProtKB-SubCell"/>
</dbReference>
<feature type="transmembrane region" description="Helical" evidence="7">
    <location>
        <begin position="65"/>
        <end position="89"/>
    </location>
</feature>
<dbReference type="InterPro" id="IPR035906">
    <property type="entry name" value="MetI-like_sf"/>
</dbReference>
<dbReference type="InterPro" id="IPR000515">
    <property type="entry name" value="MetI-like"/>
</dbReference>
<evidence type="ECO:0000256" key="7">
    <source>
        <dbReference type="RuleBase" id="RU363032"/>
    </source>
</evidence>
<geneLocation type="plasmid" evidence="9 10">
    <name>2</name>
</geneLocation>
<evidence type="ECO:0000256" key="4">
    <source>
        <dbReference type="ARBA" id="ARBA00022692"/>
    </source>
</evidence>
<keyword evidence="10" id="KW-1185">Reference proteome</keyword>
<dbReference type="Pfam" id="PF00528">
    <property type="entry name" value="BPD_transp_1"/>
    <property type="match status" value="1"/>
</dbReference>
<feature type="transmembrane region" description="Helical" evidence="7">
    <location>
        <begin position="134"/>
        <end position="155"/>
    </location>
</feature>
<feature type="domain" description="ABC transmembrane type-1" evidence="8">
    <location>
        <begin position="66"/>
        <end position="256"/>
    </location>
</feature>
<evidence type="ECO:0000259" key="8">
    <source>
        <dbReference type="PROSITE" id="PS50928"/>
    </source>
</evidence>
<dbReference type="PANTHER" id="PTHR43744:SF12">
    <property type="entry name" value="ABC TRANSPORTER PERMEASE PROTEIN MG189-RELATED"/>
    <property type="match status" value="1"/>
</dbReference>
<dbReference type="GO" id="GO:0055085">
    <property type="term" value="P:transmembrane transport"/>
    <property type="evidence" value="ECO:0007669"/>
    <property type="project" value="InterPro"/>
</dbReference>
<dbReference type="KEGG" id="gba:J421_6261"/>
<dbReference type="PROSITE" id="PS50928">
    <property type="entry name" value="ABC_TM1"/>
    <property type="match status" value="1"/>
</dbReference>
<evidence type="ECO:0000256" key="1">
    <source>
        <dbReference type="ARBA" id="ARBA00004651"/>
    </source>
</evidence>
<dbReference type="Gene3D" id="1.10.3720.10">
    <property type="entry name" value="MetI-like"/>
    <property type="match status" value="1"/>
</dbReference>